<dbReference type="Proteomes" id="UP000033123">
    <property type="component" value="Chromosome"/>
</dbReference>
<protein>
    <submittedName>
        <fullName evidence="1">Chromosome partition protein smc</fullName>
    </submittedName>
</protein>
<evidence type="ECO:0000313" key="2">
    <source>
        <dbReference type="Proteomes" id="UP000033123"/>
    </source>
</evidence>
<dbReference type="InterPro" id="IPR010235">
    <property type="entry name" value="HepT"/>
</dbReference>
<dbReference type="RefSeq" id="WP_048178904.1">
    <property type="nucleotide sequence ID" value="NZ_CP009508.1"/>
</dbReference>
<dbReference type="STRING" id="1434118.MSSAC_0077"/>
<gene>
    <name evidence="1" type="ORF">MSSAC_0077</name>
</gene>
<sequence length="140" mass="16618">MEKLKLRAETATKALNTLKEITEHPYSTIIRDASIKRFEYSFDIFWKFIKDYLRVREGIECASPKSCFREAFKAGILSEEETVKTLEMTDDRNLSTHTYDEEAVEEIYRQIKDYWKLMDEVCRRVVEKLESDFPGSPEEK</sequence>
<evidence type="ECO:0000313" key="1">
    <source>
        <dbReference type="EMBL" id="AKB34667.1"/>
    </source>
</evidence>
<dbReference type="HOGENOM" id="CLU_118479_2_0_2"/>
<dbReference type="PATRIC" id="fig|1434118.4.peg.101"/>
<reference evidence="1 2" key="1">
    <citation type="submission" date="2014-07" db="EMBL/GenBank/DDBJ databases">
        <title>Methanogenic archaea and the global carbon cycle.</title>
        <authorList>
            <person name="Henriksen J.R."/>
            <person name="Luke J."/>
            <person name="Reinhart S."/>
            <person name="Benedict M.N."/>
            <person name="Youngblut N.D."/>
            <person name="Metcalf M.E."/>
            <person name="Whitaker R.J."/>
            <person name="Metcalf W.W."/>
        </authorList>
    </citation>
    <scope>NUCLEOTIDE SEQUENCE [LARGE SCALE GENOMIC DNA]</scope>
    <source>
        <strain evidence="1 2">C2J</strain>
    </source>
</reference>
<organism evidence="1 2">
    <name type="scientific">Methanosarcina siciliae C2J</name>
    <dbReference type="NCBI Taxonomy" id="1434118"/>
    <lineage>
        <taxon>Archaea</taxon>
        <taxon>Methanobacteriati</taxon>
        <taxon>Methanobacteriota</taxon>
        <taxon>Stenosarchaea group</taxon>
        <taxon>Methanomicrobia</taxon>
        <taxon>Methanosarcinales</taxon>
        <taxon>Methanosarcinaceae</taxon>
        <taxon>Methanosarcina</taxon>
    </lineage>
</organism>
<dbReference type="Gene3D" id="1.20.120.330">
    <property type="entry name" value="Nucleotidyltransferases domain 2"/>
    <property type="match status" value="1"/>
</dbReference>
<dbReference type="SUPFAM" id="SSF81593">
    <property type="entry name" value="Nucleotidyltransferase substrate binding subunit/domain"/>
    <property type="match status" value="1"/>
</dbReference>
<accession>A0A0E3PJ38</accession>
<dbReference type="NCBIfam" id="TIGR01987">
    <property type="entry name" value="HI0074"/>
    <property type="match status" value="1"/>
</dbReference>
<dbReference type="EMBL" id="CP009508">
    <property type="protein sequence ID" value="AKB34667.1"/>
    <property type="molecule type" value="Genomic_DNA"/>
</dbReference>
<dbReference type="KEGG" id="msj:MSSAC_0077"/>
<name>A0A0E3PJ38_9EURY</name>
<dbReference type="GeneID" id="24869611"/>
<dbReference type="Pfam" id="PF08780">
    <property type="entry name" value="NTase_sub_bind"/>
    <property type="match status" value="1"/>
</dbReference>
<dbReference type="AlphaFoldDB" id="A0A0E3PJ38"/>
<proteinExistence type="predicted"/>